<evidence type="ECO:0000313" key="6">
    <source>
        <dbReference type="EMBL" id="OZI59054.1"/>
    </source>
</evidence>
<gene>
    <name evidence="6" type="ORF">CAL20_05320</name>
</gene>
<dbReference type="RefSeq" id="WP_094837367.1">
    <property type="nucleotide sequence ID" value="NZ_NEVQ01000008.1"/>
</dbReference>
<dbReference type="SUPFAM" id="SSF46785">
    <property type="entry name" value="Winged helix' DNA-binding domain"/>
    <property type="match status" value="1"/>
</dbReference>
<comment type="caution">
    <text evidence="6">The sequence shown here is derived from an EMBL/GenBank/DDBJ whole genome shotgun (WGS) entry which is preliminary data.</text>
</comment>
<dbReference type="PROSITE" id="PS51078">
    <property type="entry name" value="ICLR_ED"/>
    <property type="match status" value="1"/>
</dbReference>
<dbReference type="GO" id="GO:0045892">
    <property type="term" value="P:negative regulation of DNA-templated transcription"/>
    <property type="evidence" value="ECO:0007669"/>
    <property type="project" value="TreeGrafter"/>
</dbReference>
<dbReference type="InterPro" id="IPR036388">
    <property type="entry name" value="WH-like_DNA-bd_sf"/>
</dbReference>
<dbReference type="InterPro" id="IPR029016">
    <property type="entry name" value="GAF-like_dom_sf"/>
</dbReference>
<dbReference type="PROSITE" id="PS51077">
    <property type="entry name" value="HTH_ICLR"/>
    <property type="match status" value="1"/>
</dbReference>
<feature type="domain" description="IclR-ED" evidence="5">
    <location>
        <begin position="71"/>
        <end position="250"/>
    </location>
</feature>
<dbReference type="Gene3D" id="3.30.450.40">
    <property type="match status" value="1"/>
</dbReference>
<evidence type="ECO:0000256" key="1">
    <source>
        <dbReference type="ARBA" id="ARBA00023015"/>
    </source>
</evidence>
<keyword evidence="1" id="KW-0805">Transcription regulation</keyword>
<dbReference type="GO" id="GO:0003700">
    <property type="term" value="F:DNA-binding transcription factor activity"/>
    <property type="evidence" value="ECO:0007669"/>
    <property type="project" value="TreeGrafter"/>
</dbReference>
<evidence type="ECO:0000256" key="2">
    <source>
        <dbReference type="ARBA" id="ARBA00023125"/>
    </source>
</evidence>
<keyword evidence="7" id="KW-1185">Reference proteome</keyword>
<dbReference type="InterPro" id="IPR014757">
    <property type="entry name" value="Tscrpt_reg_IclR_C"/>
</dbReference>
<dbReference type="SMART" id="SM00346">
    <property type="entry name" value="HTH_ICLR"/>
    <property type="match status" value="1"/>
</dbReference>
<keyword evidence="3" id="KW-0804">Transcription</keyword>
<dbReference type="GO" id="GO:0003677">
    <property type="term" value="F:DNA binding"/>
    <property type="evidence" value="ECO:0007669"/>
    <property type="project" value="UniProtKB-KW"/>
</dbReference>
<dbReference type="EMBL" id="NEVQ01000008">
    <property type="protein sequence ID" value="OZI59054.1"/>
    <property type="molecule type" value="Genomic_DNA"/>
</dbReference>
<dbReference type="PANTHER" id="PTHR30136:SF39">
    <property type="entry name" value="TRANSCRIPTIONAL REGULATORY PROTEIN"/>
    <property type="match status" value="1"/>
</dbReference>
<dbReference type="SUPFAM" id="SSF55781">
    <property type="entry name" value="GAF domain-like"/>
    <property type="match status" value="1"/>
</dbReference>
<dbReference type="InterPro" id="IPR005471">
    <property type="entry name" value="Tscrpt_reg_IclR_N"/>
</dbReference>
<reference evidence="6 7" key="1">
    <citation type="submission" date="2017-05" db="EMBL/GenBank/DDBJ databases">
        <title>Complete and WGS of Bordetella genogroups.</title>
        <authorList>
            <person name="Spilker T."/>
            <person name="LiPuma J."/>
        </authorList>
    </citation>
    <scope>NUCLEOTIDE SEQUENCE [LARGE SCALE GENOMIC DNA]</scope>
    <source>
        <strain evidence="6 7">AU9919</strain>
    </source>
</reference>
<dbReference type="Proteomes" id="UP000216885">
    <property type="component" value="Unassembled WGS sequence"/>
</dbReference>
<accession>A0A261UAX0</accession>
<dbReference type="PANTHER" id="PTHR30136">
    <property type="entry name" value="HELIX-TURN-HELIX TRANSCRIPTIONAL REGULATOR, ICLR FAMILY"/>
    <property type="match status" value="1"/>
</dbReference>
<dbReference type="AlphaFoldDB" id="A0A261UAX0"/>
<feature type="domain" description="HTH iclR-type" evidence="4">
    <location>
        <begin position="12"/>
        <end position="74"/>
    </location>
</feature>
<evidence type="ECO:0000259" key="5">
    <source>
        <dbReference type="PROSITE" id="PS51078"/>
    </source>
</evidence>
<protein>
    <submittedName>
        <fullName evidence="6">IclR family transcriptional regulator</fullName>
    </submittedName>
</protein>
<evidence type="ECO:0000259" key="4">
    <source>
        <dbReference type="PROSITE" id="PS51077"/>
    </source>
</evidence>
<name>A0A261UAX0_9BORD</name>
<keyword evidence="2" id="KW-0238">DNA-binding</keyword>
<sequence>MNKDSQSSSHGASTLRRGLHILAALRRSPEGLDINGIARALSMQRTSVYRYISVLVEEGYAVRDPQTGLYRAASLWPQLGDEQTLSVARLAPAMRRISDHTGDSSFLICRVGSDSLCLHREIGSYPVQVLAVTIGHRQPLGVGAAGLALLAALPPDEAEAVIQQNREALRSYGNMTVAHMRLLVEATRDRGWATVGNAAVSGVLGVGVALRDRSGYPRLALSVSCIVDRMPAPRQRTIAELIRREIGDAV</sequence>
<organism evidence="6 7">
    <name type="scientific">Bordetella genomosp. 4</name>
    <dbReference type="NCBI Taxonomy" id="463044"/>
    <lineage>
        <taxon>Bacteria</taxon>
        <taxon>Pseudomonadati</taxon>
        <taxon>Pseudomonadota</taxon>
        <taxon>Betaproteobacteria</taxon>
        <taxon>Burkholderiales</taxon>
        <taxon>Alcaligenaceae</taxon>
        <taxon>Bordetella</taxon>
    </lineage>
</organism>
<dbReference type="Gene3D" id="1.10.10.10">
    <property type="entry name" value="Winged helix-like DNA-binding domain superfamily/Winged helix DNA-binding domain"/>
    <property type="match status" value="1"/>
</dbReference>
<dbReference type="Pfam" id="PF09339">
    <property type="entry name" value="HTH_IclR"/>
    <property type="match status" value="1"/>
</dbReference>
<proteinExistence type="predicted"/>
<evidence type="ECO:0000256" key="3">
    <source>
        <dbReference type="ARBA" id="ARBA00023163"/>
    </source>
</evidence>
<dbReference type="InterPro" id="IPR050707">
    <property type="entry name" value="HTH_MetabolicPath_Reg"/>
</dbReference>
<evidence type="ECO:0000313" key="7">
    <source>
        <dbReference type="Proteomes" id="UP000216885"/>
    </source>
</evidence>
<dbReference type="InterPro" id="IPR036390">
    <property type="entry name" value="WH_DNA-bd_sf"/>
</dbReference>
<dbReference type="Pfam" id="PF01614">
    <property type="entry name" value="IclR_C"/>
    <property type="match status" value="1"/>
</dbReference>